<protein>
    <submittedName>
        <fullName evidence="2">Uncharacterized protein</fullName>
    </submittedName>
</protein>
<dbReference type="AlphaFoldDB" id="A0A1H3QU66"/>
<accession>A0A1H3QU66</accession>
<name>A0A1H3QU66_9BACI</name>
<evidence type="ECO:0000256" key="1">
    <source>
        <dbReference type="SAM" id="Phobius"/>
    </source>
</evidence>
<keyword evidence="3" id="KW-1185">Reference proteome</keyword>
<evidence type="ECO:0000313" key="3">
    <source>
        <dbReference type="Proteomes" id="UP000198935"/>
    </source>
</evidence>
<feature type="transmembrane region" description="Helical" evidence="1">
    <location>
        <begin position="12"/>
        <end position="39"/>
    </location>
</feature>
<dbReference type="OrthoDB" id="2449392at2"/>
<dbReference type="EMBL" id="FNPI01000007">
    <property type="protein sequence ID" value="SDZ16967.1"/>
    <property type="molecule type" value="Genomic_DNA"/>
</dbReference>
<dbReference type="Proteomes" id="UP000198935">
    <property type="component" value="Unassembled WGS sequence"/>
</dbReference>
<keyword evidence="1" id="KW-1133">Transmembrane helix</keyword>
<proteinExistence type="predicted"/>
<feature type="transmembrane region" description="Helical" evidence="1">
    <location>
        <begin position="59"/>
        <end position="82"/>
    </location>
</feature>
<reference evidence="3" key="1">
    <citation type="submission" date="2016-10" db="EMBL/GenBank/DDBJ databases">
        <authorList>
            <person name="Varghese N."/>
            <person name="Submissions S."/>
        </authorList>
    </citation>
    <scope>NUCLEOTIDE SEQUENCE [LARGE SCALE GENOMIC DNA]</scope>
    <source>
        <strain evidence="3">SP</strain>
    </source>
</reference>
<keyword evidence="1" id="KW-0472">Membrane</keyword>
<organism evidence="2 3">
    <name type="scientific">Evansella caseinilytica</name>
    <dbReference type="NCBI Taxonomy" id="1503961"/>
    <lineage>
        <taxon>Bacteria</taxon>
        <taxon>Bacillati</taxon>
        <taxon>Bacillota</taxon>
        <taxon>Bacilli</taxon>
        <taxon>Bacillales</taxon>
        <taxon>Bacillaceae</taxon>
        <taxon>Evansella</taxon>
    </lineage>
</organism>
<evidence type="ECO:0000313" key="2">
    <source>
        <dbReference type="EMBL" id="SDZ16967.1"/>
    </source>
</evidence>
<gene>
    <name evidence="2" type="ORF">SAMN05421736_10754</name>
</gene>
<keyword evidence="1" id="KW-0812">Transmembrane</keyword>
<sequence length="203" mass="23286">MLRLIKNVDSDRLTVVVVVISIIFVLLSVLTSIVFIIVLQDIIYFSRSHWFFNAPVTAYLTFGAGMLWIPFVLIAYLITRLWKEKKGKELKHSWIFSVLLLVSIPICASGTANYYYMDDAGVYYNQLFSYSETSYKWEDITEARRMMQKGGGTRSITEYVFVTSSGDSVSIPYDQDVAKYSRVIRQILEENGVQIEDIEVAPE</sequence>
<feature type="transmembrane region" description="Helical" evidence="1">
    <location>
        <begin position="94"/>
        <end position="116"/>
    </location>
</feature>